<evidence type="ECO:0000313" key="8">
    <source>
        <dbReference type="EMBL" id="SHO59699.1"/>
    </source>
</evidence>
<proteinExistence type="predicted"/>
<dbReference type="EMBL" id="FRXN01000001">
    <property type="protein sequence ID" value="SHO59699.1"/>
    <property type="molecule type" value="Genomic_DNA"/>
</dbReference>
<comment type="subcellular location">
    <subcellularLocation>
        <location evidence="1">Membrane</location>
        <topology evidence="1">Multi-pass membrane protein</topology>
    </subcellularLocation>
</comment>
<keyword evidence="5 7" id="KW-1133">Transmembrane helix</keyword>
<keyword evidence="4" id="KW-0769">Symport</keyword>
<dbReference type="GO" id="GO:0015293">
    <property type="term" value="F:symporter activity"/>
    <property type="evidence" value="ECO:0007669"/>
    <property type="project" value="UniProtKB-KW"/>
</dbReference>
<dbReference type="GO" id="GO:0015086">
    <property type="term" value="F:cadmium ion transmembrane transporter activity"/>
    <property type="evidence" value="ECO:0007669"/>
    <property type="project" value="TreeGrafter"/>
</dbReference>
<keyword evidence="3 7" id="KW-0812">Transmembrane</keyword>
<dbReference type="PANTHER" id="PTHR11706">
    <property type="entry name" value="SOLUTE CARRIER PROTEIN FAMILY 11 MEMBER"/>
    <property type="match status" value="1"/>
</dbReference>
<evidence type="ECO:0000256" key="2">
    <source>
        <dbReference type="ARBA" id="ARBA00022448"/>
    </source>
</evidence>
<feature type="transmembrane region" description="Helical" evidence="7">
    <location>
        <begin position="200"/>
        <end position="219"/>
    </location>
</feature>
<gene>
    <name evidence="8" type="ORF">SAMN04488108_0307</name>
</gene>
<reference evidence="9" key="1">
    <citation type="submission" date="2016-12" db="EMBL/GenBank/DDBJ databases">
        <authorList>
            <person name="Varghese N."/>
            <person name="Submissions S."/>
        </authorList>
    </citation>
    <scope>NUCLEOTIDE SEQUENCE [LARGE SCALE GENOMIC DNA]</scope>
    <source>
        <strain evidence="9">DSM 25035</strain>
    </source>
</reference>
<feature type="transmembrane region" description="Helical" evidence="7">
    <location>
        <begin position="46"/>
        <end position="65"/>
    </location>
</feature>
<feature type="transmembrane region" description="Helical" evidence="7">
    <location>
        <begin position="86"/>
        <end position="107"/>
    </location>
</feature>
<organism evidence="8 9">
    <name type="scientific">Algoriphagus zhangzhouensis</name>
    <dbReference type="NCBI Taxonomy" id="1073327"/>
    <lineage>
        <taxon>Bacteria</taxon>
        <taxon>Pseudomonadati</taxon>
        <taxon>Bacteroidota</taxon>
        <taxon>Cytophagia</taxon>
        <taxon>Cytophagales</taxon>
        <taxon>Cyclobacteriaceae</taxon>
        <taxon>Algoriphagus</taxon>
    </lineage>
</organism>
<evidence type="ECO:0000256" key="1">
    <source>
        <dbReference type="ARBA" id="ARBA00004141"/>
    </source>
</evidence>
<sequence>MAKNYLLNLIKLFQNIGPGPIVAAAFIGPGTVMVCTLAGFNFGFSLIWGMGLSILATIILQEMSGRIGLATGKDLSQLIRNQNTGLFFKIIQILLVLSAIVLGNIAYESGNITGANLGLGVFIELPVFNLGPLTIDSGNLLLGSLAFLILWIGNSKVLEKVLVGLVIFMSLAFLLTAILVQPDWGMVFKGFIPSLSSEQIPTLVALVGTTVVPYNLFLYASLAKKKWKSPDSIPAMRRDIILSVLLGGLVSMAIVIVGSVNESLSISSAKDVAAGLEGVFGKAGTYMMGFGLLAAGLTSSITAPLAGALVICGIMNWSQDHQSKPMRLSFLVIVGSGLIFASFGIKPVQLISLAQLANGTLLPLISAWLIWVANQKSWMGEHKNPLIINLISIGIWVITLGLGLKSIGNVLDFQIF</sequence>
<evidence type="ECO:0000256" key="7">
    <source>
        <dbReference type="SAM" id="Phobius"/>
    </source>
</evidence>
<dbReference type="NCBIfam" id="NF037982">
    <property type="entry name" value="Nramp_1"/>
    <property type="match status" value="1"/>
</dbReference>
<dbReference type="GO" id="GO:0005384">
    <property type="term" value="F:manganese ion transmembrane transporter activity"/>
    <property type="evidence" value="ECO:0007669"/>
    <property type="project" value="TreeGrafter"/>
</dbReference>
<keyword evidence="2" id="KW-0813">Transport</keyword>
<feature type="transmembrane region" description="Helical" evidence="7">
    <location>
        <begin position="386"/>
        <end position="404"/>
    </location>
</feature>
<feature type="transmembrane region" description="Helical" evidence="7">
    <location>
        <begin position="290"/>
        <end position="316"/>
    </location>
</feature>
<feature type="transmembrane region" description="Helical" evidence="7">
    <location>
        <begin position="21"/>
        <end position="40"/>
    </location>
</feature>
<dbReference type="InterPro" id="IPR001046">
    <property type="entry name" value="NRAMP_fam"/>
</dbReference>
<dbReference type="AlphaFoldDB" id="A0A1M7Z4A7"/>
<feature type="transmembrane region" description="Helical" evidence="7">
    <location>
        <begin position="351"/>
        <end position="374"/>
    </location>
</feature>
<feature type="transmembrane region" description="Helical" evidence="7">
    <location>
        <begin position="240"/>
        <end position="260"/>
    </location>
</feature>
<dbReference type="STRING" id="1073327.SAMN04488108_0307"/>
<keyword evidence="6 7" id="KW-0472">Membrane</keyword>
<accession>A0A1M7Z4A7</accession>
<dbReference type="PANTHER" id="PTHR11706:SF33">
    <property type="entry name" value="NATURAL RESISTANCE-ASSOCIATED MACROPHAGE PROTEIN 2"/>
    <property type="match status" value="1"/>
</dbReference>
<dbReference type="GO" id="GO:0005886">
    <property type="term" value="C:plasma membrane"/>
    <property type="evidence" value="ECO:0007669"/>
    <property type="project" value="TreeGrafter"/>
</dbReference>
<evidence type="ECO:0000256" key="4">
    <source>
        <dbReference type="ARBA" id="ARBA00022847"/>
    </source>
</evidence>
<keyword evidence="9" id="KW-1185">Reference proteome</keyword>
<feature type="transmembrane region" description="Helical" evidence="7">
    <location>
        <begin position="161"/>
        <end position="180"/>
    </location>
</feature>
<dbReference type="GO" id="GO:0034755">
    <property type="term" value="P:iron ion transmembrane transport"/>
    <property type="evidence" value="ECO:0007669"/>
    <property type="project" value="TreeGrafter"/>
</dbReference>
<feature type="transmembrane region" description="Helical" evidence="7">
    <location>
        <begin position="127"/>
        <end position="152"/>
    </location>
</feature>
<evidence type="ECO:0000313" key="9">
    <source>
        <dbReference type="Proteomes" id="UP000184609"/>
    </source>
</evidence>
<evidence type="ECO:0000256" key="6">
    <source>
        <dbReference type="ARBA" id="ARBA00023136"/>
    </source>
</evidence>
<name>A0A1M7Z4A7_9BACT</name>
<dbReference type="Proteomes" id="UP000184609">
    <property type="component" value="Unassembled WGS sequence"/>
</dbReference>
<evidence type="ECO:0000256" key="3">
    <source>
        <dbReference type="ARBA" id="ARBA00022692"/>
    </source>
</evidence>
<evidence type="ECO:0000256" key="5">
    <source>
        <dbReference type="ARBA" id="ARBA00022989"/>
    </source>
</evidence>
<feature type="transmembrane region" description="Helical" evidence="7">
    <location>
        <begin position="328"/>
        <end position="345"/>
    </location>
</feature>
<dbReference type="Pfam" id="PF01566">
    <property type="entry name" value="Nramp"/>
    <property type="match status" value="1"/>
</dbReference>
<protein>
    <submittedName>
        <fullName evidence="8">NRAMP (Natural resistance-associated macrophage protein) metal ion transporters</fullName>
    </submittedName>
</protein>